<dbReference type="Proteomes" id="UP000013026">
    <property type="component" value="Chromosome"/>
</dbReference>
<proteinExistence type="predicted"/>
<accession>M9X9J5</accession>
<dbReference type="SUPFAM" id="SSF48452">
    <property type="entry name" value="TPR-like"/>
    <property type="match status" value="1"/>
</dbReference>
<reference evidence="4 5" key="1">
    <citation type="submission" date="2013-04" db="EMBL/GenBank/DDBJ databases">
        <authorList>
            <person name="Chin J."/>
            <person name="Alexander D.H."/>
            <person name="Marks P."/>
            <person name="Korlach J."/>
            <person name="Clum A."/>
            <person name="Copeland A."/>
        </authorList>
    </citation>
    <scope>NUCLEOTIDE SEQUENCE [LARGE SCALE GENOMIC DNA]</scope>
    <source>
        <strain evidence="5">ATCC 35948 / DSM 1279 / VKM B-1258 / 21</strain>
    </source>
</reference>
<dbReference type="PANTHER" id="PTHR35807">
    <property type="entry name" value="TRANSCRIPTIONAL REGULATOR REDD-RELATED"/>
    <property type="match status" value="1"/>
</dbReference>
<evidence type="ECO:0000256" key="2">
    <source>
        <dbReference type="ARBA" id="ARBA00023163"/>
    </source>
</evidence>
<dbReference type="Pfam" id="PF03704">
    <property type="entry name" value="BTAD"/>
    <property type="match status" value="1"/>
</dbReference>
<dbReference type="PANTHER" id="PTHR35807:SF1">
    <property type="entry name" value="TRANSCRIPTIONAL REGULATOR REDD"/>
    <property type="match status" value="1"/>
</dbReference>
<evidence type="ECO:0000313" key="5">
    <source>
        <dbReference type="Proteomes" id="UP000013026"/>
    </source>
</evidence>
<dbReference type="PATRIC" id="fig|504728.9.peg.1899"/>
<feature type="domain" description="Bacterial transcriptional activator" evidence="3">
    <location>
        <begin position="23"/>
        <end position="155"/>
    </location>
</feature>
<protein>
    <submittedName>
        <fullName evidence="4">Response regulator receiver and SARP domain-containing protein</fullName>
    </submittedName>
</protein>
<organism evidence="4 5">
    <name type="scientific">Meiothermus ruber (strain ATCC 35948 / DSM 1279 / VKM B-1258 / 21)</name>
    <name type="common">Thermus ruber</name>
    <dbReference type="NCBI Taxonomy" id="504728"/>
    <lineage>
        <taxon>Bacteria</taxon>
        <taxon>Thermotogati</taxon>
        <taxon>Deinococcota</taxon>
        <taxon>Deinococci</taxon>
        <taxon>Thermales</taxon>
        <taxon>Thermaceae</taxon>
        <taxon>Meiothermus</taxon>
    </lineage>
</organism>
<dbReference type="eggNOG" id="COG3629">
    <property type="taxonomic scope" value="Bacteria"/>
</dbReference>
<dbReference type="EMBL" id="CP005385">
    <property type="protein sequence ID" value="AGK05136.1"/>
    <property type="molecule type" value="Genomic_DNA"/>
</dbReference>
<dbReference type="GO" id="GO:0006355">
    <property type="term" value="P:regulation of DNA-templated transcription"/>
    <property type="evidence" value="ECO:0007669"/>
    <property type="project" value="TreeGrafter"/>
</dbReference>
<dbReference type="InterPro" id="IPR051677">
    <property type="entry name" value="AfsR-DnrI-RedD_regulator"/>
</dbReference>
<gene>
    <name evidence="4" type="ORF">K649_09215</name>
</gene>
<dbReference type="SMART" id="SM01043">
    <property type="entry name" value="BTAD"/>
    <property type="match status" value="1"/>
</dbReference>
<keyword evidence="1" id="KW-0805">Transcription regulation</keyword>
<sequence>MDFDPVPFEGGLYRFGDRLEVQVDVVELEGLLALGSAEDLEMALKVYRGTFLPEVEAGWVEPIRTRALDAALAAAASLGEMLAENNPTQAAWAFQKLVELDPLAEASYIKLLRVLRRLGDHPRAKLVFRSLVRMLANEYGADPDPAVVREFGDLLE</sequence>
<dbReference type="GO" id="GO:0003677">
    <property type="term" value="F:DNA binding"/>
    <property type="evidence" value="ECO:0007669"/>
    <property type="project" value="TreeGrafter"/>
</dbReference>
<name>M9X9J5_MEIRD</name>
<evidence type="ECO:0000256" key="1">
    <source>
        <dbReference type="ARBA" id="ARBA00023015"/>
    </source>
</evidence>
<dbReference type="InterPro" id="IPR005158">
    <property type="entry name" value="BTAD"/>
</dbReference>
<dbReference type="AlphaFoldDB" id="M9X9J5"/>
<evidence type="ECO:0000259" key="3">
    <source>
        <dbReference type="SMART" id="SM01043"/>
    </source>
</evidence>
<dbReference type="InterPro" id="IPR011990">
    <property type="entry name" value="TPR-like_helical_dom_sf"/>
</dbReference>
<evidence type="ECO:0000313" key="4">
    <source>
        <dbReference type="EMBL" id="AGK05136.1"/>
    </source>
</evidence>
<keyword evidence="2" id="KW-0804">Transcription</keyword>
<dbReference type="STRING" id="504728.K649_09215"/>
<dbReference type="Gene3D" id="1.25.40.10">
    <property type="entry name" value="Tetratricopeptide repeat domain"/>
    <property type="match status" value="1"/>
</dbReference>
<dbReference type="KEGG" id="mre:K649_09215"/>